<dbReference type="Gene3D" id="2.40.10.10">
    <property type="entry name" value="Trypsin-like serine proteases"/>
    <property type="match status" value="2"/>
</dbReference>
<dbReference type="AlphaFoldDB" id="A0A9J6BFH3"/>
<sequence>MSSYVAAVSIPKNYQDVTLKKGSISGWGSKQNFGQFLQTANVSITLSATCIIIFMEFMIIVCIIYVCFLWMNLFCNGDVGSPLMFKINGIEHLVGIFSFGAQNACSLGSPVVVTKISMFLDWIKLHTGI</sequence>
<keyword evidence="2" id="KW-1133">Transmembrane helix</keyword>
<dbReference type="GO" id="GO:0004252">
    <property type="term" value="F:serine-type endopeptidase activity"/>
    <property type="evidence" value="ECO:0007669"/>
    <property type="project" value="InterPro"/>
</dbReference>
<dbReference type="InterPro" id="IPR001254">
    <property type="entry name" value="Trypsin_dom"/>
</dbReference>
<reference evidence="4" key="1">
    <citation type="submission" date="2021-03" db="EMBL/GenBank/DDBJ databases">
        <title>Chromosome level genome of the anhydrobiotic midge Polypedilum vanderplanki.</title>
        <authorList>
            <person name="Yoshida Y."/>
            <person name="Kikawada T."/>
            <person name="Gusev O."/>
        </authorList>
    </citation>
    <scope>NUCLEOTIDE SEQUENCE</scope>
    <source>
        <strain evidence="4">NIAS01</strain>
        <tissue evidence="4">Whole body or cell culture</tissue>
    </source>
</reference>
<dbReference type="PANTHER" id="PTHR24260:SF136">
    <property type="entry name" value="GH08193P-RELATED"/>
    <property type="match status" value="1"/>
</dbReference>
<dbReference type="Proteomes" id="UP001107558">
    <property type="component" value="Chromosome 4"/>
</dbReference>
<comment type="caution">
    <text evidence="4">The sequence shown here is derived from an EMBL/GenBank/DDBJ whole genome shotgun (WGS) entry which is preliminary data.</text>
</comment>
<evidence type="ECO:0000313" key="5">
    <source>
        <dbReference type="Proteomes" id="UP001107558"/>
    </source>
</evidence>
<evidence type="ECO:0000256" key="1">
    <source>
        <dbReference type="ARBA" id="ARBA00024195"/>
    </source>
</evidence>
<feature type="transmembrane region" description="Helical" evidence="2">
    <location>
        <begin position="44"/>
        <end position="71"/>
    </location>
</feature>
<dbReference type="PANTHER" id="PTHR24260">
    <property type="match status" value="1"/>
</dbReference>
<dbReference type="OrthoDB" id="5565075at2759"/>
<dbReference type="Pfam" id="PF00089">
    <property type="entry name" value="Trypsin"/>
    <property type="match status" value="1"/>
</dbReference>
<accession>A0A9J6BFH3</accession>
<keyword evidence="2" id="KW-0812">Transmembrane</keyword>
<evidence type="ECO:0000259" key="3">
    <source>
        <dbReference type="PROSITE" id="PS50240"/>
    </source>
</evidence>
<dbReference type="EMBL" id="JADBJN010000004">
    <property type="protein sequence ID" value="KAG5668628.1"/>
    <property type="molecule type" value="Genomic_DNA"/>
</dbReference>
<dbReference type="PROSITE" id="PS50240">
    <property type="entry name" value="TRYPSIN_DOM"/>
    <property type="match status" value="1"/>
</dbReference>
<keyword evidence="2" id="KW-0472">Membrane</keyword>
<evidence type="ECO:0000313" key="4">
    <source>
        <dbReference type="EMBL" id="KAG5668628.1"/>
    </source>
</evidence>
<protein>
    <recommendedName>
        <fullName evidence="3">Peptidase S1 domain-containing protein</fullName>
    </recommendedName>
</protein>
<comment type="similarity">
    <text evidence="1">Belongs to the peptidase S1 family. CLIP subfamily.</text>
</comment>
<keyword evidence="5" id="KW-1185">Reference proteome</keyword>
<gene>
    <name evidence="4" type="ORF">PVAND_016563</name>
</gene>
<feature type="domain" description="Peptidase S1" evidence="3">
    <location>
        <begin position="1"/>
        <end position="128"/>
    </location>
</feature>
<dbReference type="GO" id="GO:0006508">
    <property type="term" value="P:proteolysis"/>
    <property type="evidence" value="ECO:0007669"/>
    <property type="project" value="InterPro"/>
</dbReference>
<dbReference type="InterPro" id="IPR051333">
    <property type="entry name" value="CLIP_Serine_Protease"/>
</dbReference>
<dbReference type="InterPro" id="IPR009003">
    <property type="entry name" value="Peptidase_S1_PA"/>
</dbReference>
<evidence type="ECO:0000256" key="2">
    <source>
        <dbReference type="SAM" id="Phobius"/>
    </source>
</evidence>
<dbReference type="InterPro" id="IPR043504">
    <property type="entry name" value="Peptidase_S1_PA_chymotrypsin"/>
</dbReference>
<organism evidence="4 5">
    <name type="scientific">Polypedilum vanderplanki</name>
    <name type="common">Sleeping chironomid midge</name>
    <dbReference type="NCBI Taxonomy" id="319348"/>
    <lineage>
        <taxon>Eukaryota</taxon>
        <taxon>Metazoa</taxon>
        <taxon>Ecdysozoa</taxon>
        <taxon>Arthropoda</taxon>
        <taxon>Hexapoda</taxon>
        <taxon>Insecta</taxon>
        <taxon>Pterygota</taxon>
        <taxon>Neoptera</taxon>
        <taxon>Endopterygota</taxon>
        <taxon>Diptera</taxon>
        <taxon>Nematocera</taxon>
        <taxon>Chironomoidea</taxon>
        <taxon>Chironomidae</taxon>
        <taxon>Chironominae</taxon>
        <taxon>Polypedilum</taxon>
        <taxon>Polypedilum</taxon>
    </lineage>
</organism>
<dbReference type="SUPFAM" id="SSF50494">
    <property type="entry name" value="Trypsin-like serine proteases"/>
    <property type="match status" value="1"/>
</dbReference>
<name>A0A9J6BFH3_POLVA</name>
<proteinExistence type="inferred from homology"/>